<dbReference type="PRINTS" id="PR01181">
    <property type="entry name" value="DAPDCRBXLASE"/>
</dbReference>
<dbReference type="PRINTS" id="PR01179">
    <property type="entry name" value="ODADCRBXLASE"/>
</dbReference>
<dbReference type="CDD" id="cd06828">
    <property type="entry name" value="PLPDE_III_DapDC"/>
    <property type="match status" value="1"/>
</dbReference>
<keyword evidence="5" id="KW-0028">Amino-acid biosynthesis</keyword>
<evidence type="ECO:0000256" key="5">
    <source>
        <dbReference type="HAMAP-Rule" id="MF_02120"/>
    </source>
</evidence>
<dbReference type="InterPro" id="IPR002986">
    <property type="entry name" value="DAP_deCOOHase_LysA"/>
</dbReference>
<dbReference type="PROSITE" id="PS00878">
    <property type="entry name" value="ODR_DC_2_1"/>
    <property type="match status" value="1"/>
</dbReference>
<dbReference type="SUPFAM" id="SSF51419">
    <property type="entry name" value="PLP-binding barrel"/>
    <property type="match status" value="1"/>
</dbReference>
<dbReference type="EC" id="4.1.1.20" evidence="5 6"/>
<dbReference type="InterPro" id="IPR022653">
    <property type="entry name" value="De-COase2_pyr-phos_BS"/>
</dbReference>
<feature type="binding site" evidence="5">
    <location>
        <position position="413"/>
    </location>
    <ligand>
        <name>pyridoxal 5'-phosphate</name>
        <dbReference type="ChEBI" id="CHEBI:597326"/>
    </ligand>
</feature>
<keyword evidence="2 5" id="KW-0210">Decarboxylase</keyword>
<feature type="region of interest" description="Disordered" evidence="9">
    <location>
        <begin position="430"/>
        <end position="469"/>
    </location>
</feature>
<keyword evidence="5 8" id="KW-0457">Lysine biosynthesis</keyword>
<comment type="subunit">
    <text evidence="5">Homodimer.</text>
</comment>
<evidence type="ECO:0000256" key="4">
    <source>
        <dbReference type="ARBA" id="ARBA00023239"/>
    </source>
</evidence>
<feature type="domain" description="Orn/DAP/Arg decarboxylase 2 N-terminal" evidence="10">
    <location>
        <begin position="55"/>
        <end position="310"/>
    </location>
</feature>
<keyword evidence="12" id="KW-1185">Reference proteome</keyword>
<dbReference type="UniPathway" id="UPA00034">
    <property type="reaction ID" value="UER00027"/>
</dbReference>
<dbReference type="EMBL" id="FNBO01000001">
    <property type="protein sequence ID" value="SDE92680.1"/>
    <property type="molecule type" value="Genomic_DNA"/>
</dbReference>
<dbReference type="InterPro" id="IPR022657">
    <property type="entry name" value="De-COase2_CS"/>
</dbReference>
<feature type="binding site" evidence="5">
    <location>
        <position position="306"/>
    </location>
    <ligand>
        <name>substrate</name>
    </ligand>
</feature>
<comment type="similarity">
    <text evidence="5">Belongs to the Orn/Lys/Arg decarboxylase class-II family. LysA subfamily.</text>
</comment>
<reference evidence="11 12" key="1">
    <citation type="submission" date="2016-10" db="EMBL/GenBank/DDBJ databases">
        <authorList>
            <person name="Varghese N."/>
            <person name="Submissions S."/>
        </authorList>
    </citation>
    <scope>NUCLEOTIDE SEQUENCE [LARGE SCALE GENOMIC DNA]</scope>
    <source>
        <strain evidence="11 12">CGMCC 1.3527</strain>
    </source>
</reference>
<evidence type="ECO:0000256" key="3">
    <source>
        <dbReference type="ARBA" id="ARBA00022898"/>
    </source>
</evidence>
<evidence type="ECO:0000256" key="2">
    <source>
        <dbReference type="ARBA" id="ARBA00022793"/>
    </source>
</evidence>
<feature type="binding site" evidence="5">
    <location>
        <position position="413"/>
    </location>
    <ligand>
        <name>substrate</name>
    </ligand>
</feature>
<feature type="compositionally biased region" description="Basic and acidic residues" evidence="9">
    <location>
        <begin position="441"/>
        <end position="469"/>
    </location>
</feature>
<keyword evidence="3 5" id="KW-0663">Pyridoxal phosphate</keyword>
<dbReference type="PANTHER" id="PTHR43727">
    <property type="entry name" value="DIAMINOPIMELATE DECARBOXYLASE"/>
    <property type="match status" value="1"/>
</dbReference>
<keyword evidence="4 5" id="KW-0456">Lyase</keyword>
<evidence type="ECO:0000256" key="1">
    <source>
        <dbReference type="ARBA" id="ARBA00001933"/>
    </source>
</evidence>
<dbReference type="GO" id="GO:0008836">
    <property type="term" value="F:diaminopimelate decarboxylase activity"/>
    <property type="evidence" value="ECO:0007669"/>
    <property type="project" value="UniProtKB-UniRule"/>
</dbReference>
<name>A0A1G7GWY8_9EURY</name>
<feature type="compositionally biased region" description="Gly residues" evidence="9">
    <location>
        <begin position="1"/>
        <end position="11"/>
    </location>
</feature>
<protein>
    <recommendedName>
        <fullName evidence="5 6">Diaminopimelate decarboxylase</fullName>
        <shortName evidence="5">DAP decarboxylase</shortName>
        <shortName evidence="5">DAPDC</shortName>
        <ecNumber evidence="5 6">4.1.1.20</ecNumber>
    </recommendedName>
</protein>
<feature type="active site" description="Proton donor" evidence="7">
    <location>
        <position position="384"/>
    </location>
</feature>
<proteinExistence type="inferred from homology"/>
<dbReference type="PANTHER" id="PTHR43727:SF2">
    <property type="entry name" value="GROUP IV DECARBOXYLASE"/>
    <property type="match status" value="1"/>
</dbReference>
<organism evidence="11 12">
    <name type="scientific">Halorubrum xinjiangense</name>
    <dbReference type="NCBI Taxonomy" id="261291"/>
    <lineage>
        <taxon>Archaea</taxon>
        <taxon>Methanobacteriati</taxon>
        <taxon>Methanobacteriota</taxon>
        <taxon>Stenosarchaea group</taxon>
        <taxon>Halobacteria</taxon>
        <taxon>Halobacteriales</taxon>
        <taxon>Haloferacaceae</taxon>
        <taxon>Halorubrum</taxon>
    </lineage>
</organism>
<dbReference type="RefSeq" id="WP_149797121.1">
    <property type="nucleotide sequence ID" value="NZ_FNBO01000001.1"/>
</dbReference>
<gene>
    <name evidence="5" type="primary">lysA</name>
    <name evidence="11" type="ORF">SAMN04488067_101103</name>
</gene>
<dbReference type="PROSITE" id="PS00879">
    <property type="entry name" value="ODR_DC_2_2"/>
    <property type="match status" value="1"/>
</dbReference>
<evidence type="ECO:0000256" key="6">
    <source>
        <dbReference type="NCBIfam" id="TIGR01048"/>
    </source>
</evidence>
<feature type="binding site" evidence="5">
    <location>
        <begin position="303"/>
        <end position="306"/>
    </location>
    <ligand>
        <name>pyridoxal 5'-phosphate</name>
        <dbReference type="ChEBI" id="CHEBI:597326"/>
    </ligand>
</feature>
<dbReference type="InterPro" id="IPR022644">
    <property type="entry name" value="De-COase2_N"/>
</dbReference>
<comment type="cofactor">
    <cofactor evidence="1 5 7 8">
        <name>pyridoxal 5'-phosphate</name>
        <dbReference type="ChEBI" id="CHEBI:597326"/>
    </cofactor>
</comment>
<feature type="region of interest" description="Disordered" evidence="9">
    <location>
        <begin position="1"/>
        <end position="31"/>
    </location>
</feature>
<feature type="binding site" evidence="5">
    <location>
        <position position="385"/>
    </location>
    <ligand>
        <name>substrate</name>
    </ligand>
</feature>
<evidence type="ECO:0000313" key="11">
    <source>
        <dbReference type="EMBL" id="SDE92680.1"/>
    </source>
</evidence>
<comment type="function">
    <text evidence="5">Specifically catalyzes the decarboxylation of meso-diaminopimelate (meso-DAP) to L-lysine.</text>
</comment>
<dbReference type="InterPro" id="IPR029066">
    <property type="entry name" value="PLP-binding_barrel"/>
</dbReference>
<dbReference type="AlphaFoldDB" id="A0A1G7GWY8"/>
<feature type="binding site" evidence="5">
    <location>
        <position position="346"/>
    </location>
    <ligand>
        <name>substrate</name>
    </ligand>
</feature>
<feature type="modified residue" description="N6-(pyridoxal phosphate)lysine" evidence="5 7">
    <location>
        <position position="78"/>
    </location>
</feature>
<sequence length="469" mass="49110">MSDGDAGGRGDAGTEAAGEPAADNPPVRRVSDWDAERLRGLATEYETPLYVQDLDRVRENCERLLAAFPEAEVRYAVKAHTGRAVLEAVRDAGLGAECASAGEVDRALAAGFGGSRLHYTAVNPPARDLDYVAGVAEAEPDLTVTVGAVDTLDRLAARGYDGRVCVRVNPGVGAGHHEKVTTGGAAKFGIPYDRAAEATRDAAERFDVVGIHAHAGSGIDPDQLDSHRELVARMGELARELAEPSGEEPTADVDPLDLEYVDVGGGFGVPYEEDAPALDLPAVAEATREAVAPLPDVVDLAIEPGRYVVADAGVLLTRANTVKPTPDETVVGVDAGMTDLLRPAMYGAYHPIRNLGGGRGRDGSDAPPVAEREATPVTVAGPICETGDALCRDRALADPARGDLLAVGVAGAYGYEMASQYNSRPRPAEVALDDGTATVARSRETLGDLTTVERDAAERHRTDRPEGGR</sequence>
<feature type="binding site" evidence="5">
    <location>
        <position position="266"/>
    </location>
    <ligand>
        <name>pyridoxal 5'-phosphate</name>
        <dbReference type="ChEBI" id="CHEBI:597326"/>
    </ligand>
</feature>
<dbReference type="Gene3D" id="2.40.37.10">
    <property type="entry name" value="Lyase, Ornithine Decarboxylase, Chain A, domain 1"/>
    <property type="match status" value="1"/>
</dbReference>
<dbReference type="InterPro" id="IPR000183">
    <property type="entry name" value="Orn/DAP/Arg_de-COase"/>
</dbReference>
<dbReference type="HAMAP" id="MF_02120">
    <property type="entry name" value="LysA"/>
    <property type="match status" value="1"/>
</dbReference>
<dbReference type="Gene3D" id="3.20.20.10">
    <property type="entry name" value="Alanine racemase"/>
    <property type="match status" value="1"/>
</dbReference>
<accession>A0A1G7GWY8</accession>
<evidence type="ECO:0000313" key="12">
    <source>
        <dbReference type="Proteomes" id="UP000324020"/>
    </source>
</evidence>
<feature type="binding site" evidence="5">
    <location>
        <position position="342"/>
    </location>
    <ligand>
        <name>substrate</name>
    </ligand>
</feature>
<evidence type="ECO:0000259" key="10">
    <source>
        <dbReference type="Pfam" id="PF02784"/>
    </source>
</evidence>
<comment type="pathway">
    <text evidence="5 8">Amino-acid biosynthesis; L-lysine biosynthesis via DAP pathway; L-lysine from DL-2,6-diaminopimelate: step 1/1.</text>
</comment>
<dbReference type="Pfam" id="PF02784">
    <property type="entry name" value="Orn_Arg_deC_N"/>
    <property type="match status" value="1"/>
</dbReference>
<dbReference type="GO" id="GO:0030170">
    <property type="term" value="F:pyridoxal phosphate binding"/>
    <property type="evidence" value="ECO:0007669"/>
    <property type="project" value="UniProtKB-UniRule"/>
</dbReference>
<dbReference type="GO" id="GO:0009089">
    <property type="term" value="P:lysine biosynthetic process via diaminopimelate"/>
    <property type="evidence" value="ECO:0007669"/>
    <property type="project" value="UniProtKB-UniRule"/>
</dbReference>
<dbReference type="SUPFAM" id="SSF50621">
    <property type="entry name" value="Alanine racemase C-terminal domain-like"/>
    <property type="match status" value="1"/>
</dbReference>
<dbReference type="OrthoDB" id="18565at2157"/>
<dbReference type="InterPro" id="IPR009006">
    <property type="entry name" value="Ala_racemase/Decarboxylase_C"/>
</dbReference>
<evidence type="ECO:0000256" key="7">
    <source>
        <dbReference type="PIRSR" id="PIRSR600183-50"/>
    </source>
</evidence>
<dbReference type="Proteomes" id="UP000324020">
    <property type="component" value="Unassembled WGS sequence"/>
</dbReference>
<dbReference type="NCBIfam" id="TIGR01048">
    <property type="entry name" value="lysA"/>
    <property type="match status" value="1"/>
</dbReference>
<evidence type="ECO:0000256" key="8">
    <source>
        <dbReference type="RuleBase" id="RU003738"/>
    </source>
</evidence>
<comment type="catalytic activity">
    <reaction evidence="5 8">
        <text>meso-2,6-diaminopimelate + H(+) = L-lysine + CO2</text>
        <dbReference type="Rhea" id="RHEA:15101"/>
        <dbReference type="ChEBI" id="CHEBI:15378"/>
        <dbReference type="ChEBI" id="CHEBI:16526"/>
        <dbReference type="ChEBI" id="CHEBI:32551"/>
        <dbReference type="ChEBI" id="CHEBI:57791"/>
        <dbReference type="EC" id="4.1.1.20"/>
    </reaction>
</comment>
<evidence type="ECO:0000256" key="9">
    <source>
        <dbReference type="SAM" id="MobiDB-lite"/>
    </source>
</evidence>